<evidence type="ECO:0000256" key="16">
    <source>
        <dbReference type="SAM" id="MobiDB-lite"/>
    </source>
</evidence>
<dbReference type="GO" id="GO:0006508">
    <property type="term" value="P:proteolysis"/>
    <property type="evidence" value="ECO:0007669"/>
    <property type="project" value="UniProtKB-KW"/>
</dbReference>
<dbReference type="SUPFAM" id="SSF49854">
    <property type="entry name" value="Spermadhesin, CUB domain"/>
    <property type="match status" value="1"/>
</dbReference>
<evidence type="ECO:0000256" key="5">
    <source>
        <dbReference type="ARBA" id="ARBA00022723"/>
    </source>
</evidence>
<dbReference type="Proteomes" id="UP001175271">
    <property type="component" value="Unassembled WGS sequence"/>
</dbReference>
<feature type="signal peptide" evidence="12 15">
    <location>
        <begin position="1"/>
        <end position="19"/>
    </location>
</feature>
<dbReference type="PROSITE" id="PS51864">
    <property type="entry name" value="ASTACIN"/>
    <property type="match status" value="1"/>
</dbReference>
<dbReference type="Pfam" id="PF01400">
    <property type="entry name" value="Astacin"/>
    <property type="match status" value="1"/>
</dbReference>
<comment type="caution">
    <text evidence="19">The sequence shown here is derived from an EMBL/GenBank/DDBJ whole genome shotgun (WGS) entry which is preliminary data.</text>
</comment>
<evidence type="ECO:0000256" key="10">
    <source>
        <dbReference type="ARBA" id="ARBA00023157"/>
    </source>
</evidence>
<evidence type="ECO:0000256" key="1">
    <source>
        <dbReference type="ARBA" id="ARBA00004613"/>
    </source>
</evidence>
<keyword evidence="8 14" id="KW-0862">Zinc</keyword>
<keyword evidence="5 14" id="KW-0479">Metal-binding</keyword>
<reference evidence="19" key="1">
    <citation type="submission" date="2023-06" db="EMBL/GenBank/DDBJ databases">
        <title>Genomic analysis of the entomopathogenic nematode Steinernema hermaphroditum.</title>
        <authorList>
            <person name="Schwarz E.M."/>
            <person name="Heppert J.K."/>
            <person name="Baniya A."/>
            <person name="Schwartz H.T."/>
            <person name="Tan C.-H."/>
            <person name="Antoshechkin I."/>
            <person name="Sternberg P.W."/>
            <person name="Goodrich-Blair H."/>
            <person name="Dillman A.R."/>
        </authorList>
    </citation>
    <scope>NUCLEOTIDE SEQUENCE</scope>
    <source>
        <strain evidence="19">PS9179</strain>
        <tissue evidence="19">Whole animal</tissue>
    </source>
</reference>
<name>A0AA39HNM6_9BILA</name>
<dbReference type="PRINTS" id="PR00480">
    <property type="entry name" value="ASTACIN"/>
</dbReference>
<dbReference type="InterPro" id="IPR000859">
    <property type="entry name" value="CUB_dom"/>
</dbReference>
<dbReference type="PROSITE" id="PS01180">
    <property type="entry name" value="CUB"/>
    <property type="match status" value="1"/>
</dbReference>
<evidence type="ECO:0000256" key="3">
    <source>
        <dbReference type="ARBA" id="ARBA00022536"/>
    </source>
</evidence>
<keyword evidence="11" id="KW-0325">Glycoprotein</keyword>
<dbReference type="AlphaFoldDB" id="A0AA39HNM6"/>
<evidence type="ECO:0000256" key="9">
    <source>
        <dbReference type="ARBA" id="ARBA00023049"/>
    </source>
</evidence>
<comment type="subcellular location">
    <subcellularLocation>
        <location evidence="1 12">Secreted</location>
    </subcellularLocation>
</comment>
<feature type="binding site" evidence="14">
    <location>
        <position position="228"/>
    </location>
    <ligand>
        <name>Zn(2+)</name>
        <dbReference type="ChEBI" id="CHEBI:29105"/>
        <note>catalytic</note>
    </ligand>
</feature>
<evidence type="ECO:0000256" key="13">
    <source>
        <dbReference type="PROSITE-ProRule" id="PRU00059"/>
    </source>
</evidence>
<feature type="binding site" evidence="14">
    <location>
        <position position="218"/>
    </location>
    <ligand>
        <name>Zn(2+)</name>
        <dbReference type="ChEBI" id="CHEBI:29105"/>
        <note>catalytic</note>
    </ligand>
</feature>
<keyword evidence="10" id="KW-1015">Disulfide bond</keyword>
<evidence type="ECO:0000313" key="19">
    <source>
        <dbReference type="EMBL" id="KAK0409236.1"/>
    </source>
</evidence>
<dbReference type="PIRSF" id="PIRSF036365">
    <property type="entry name" value="Astacin_nematoda"/>
    <property type="match status" value="1"/>
</dbReference>
<dbReference type="Gene3D" id="3.40.390.10">
    <property type="entry name" value="Collagenase (Catalytic Domain)"/>
    <property type="match status" value="1"/>
</dbReference>
<dbReference type="GO" id="GO:0005576">
    <property type="term" value="C:extracellular region"/>
    <property type="evidence" value="ECO:0007669"/>
    <property type="project" value="UniProtKB-SubCell"/>
</dbReference>
<dbReference type="InterPro" id="IPR017050">
    <property type="entry name" value="Metallopeptidase_nem"/>
</dbReference>
<dbReference type="CDD" id="cd04280">
    <property type="entry name" value="ZnMc_astacin_like"/>
    <property type="match status" value="1"/>
</dbReference>
<accession>A0AA39HNM6</accession>
<keyword evidence="20" id="KW-1185">Reference proteome</keyword>
<feature type="domain" description="CUB" evidence="17">
    <location>
        <begin position="374"/>
        <end position="500"/>
    </location>
</feature>
<dbReference type="Gene3D" id="2.60.120.290">
    <property type="entry name" value="Spermadhesin, CUB domain"/>
    <property type="match status" value="1"/>
</dbReference>
<dbReference type="PANTHER" id="PTHR10127">
    <property type="entry name" value="DISCOIDIN, CUB, EGF, LAMININ , AND ZINC METALLOPROTEASE DOMAIN CONTAINING"/>
    <property type="match status" value="1"/>
</dbReference>
<dbReference type="InterPro" id="IPR024079">
    <property type="entry name" value="MetalloPept_cat_dom_sf"/>
</dbReference>
<comment type="cofactor">
    <cofactor evidence="14 15">
        <name>Zn(2+)</name>
        <dbReference type="ChEBI" id="CHEBI:29105"/>
    </cofactor>
    <text evidence="14 15">Binds 1 zinc ion per subunit.</text>
</comment>
<dbReference type="InterPro" id="IPR035914">
    <property type="entry name" value="Sperma_CUB_dom_sf"/>
</dbReference>
<evidence type="ECO:0000256" key="2">
    <source>
        <dbReference type="ARBA" id="ARBA00022525"/>
    </source>
</evidence>
<evidence type="ECO:0000256" key="12">
    <source>
        <dbReference type="PIRNR" id="PIRNR036365"/>
    </source>
</evidence>
<dbReference type="SMART" id="SM00235">
    <property type="entry name" value="ZnMc"/>
    <property type="match status" value="1"/>
</dbReference>
<evidence type="ECO:0000256" key="14">
    <source>
        <dbReference type="PROSITE-ProRule" id="PRU01211"/>
    </source>
</evidence>
<dbReference type="GO" id="GO:0018996">
    <property type="term" value="P:molting cycle, collagen and cuticulin-based cuticle"/>
    <property type="evidence" value="ECO:0007669"/>
    <property type="project" value="InterPro"/>
</dbReference>
<evidence type="ECO:0000256" key="7">
    <source>
        <dbReference type="ARBA" id="ARBA00022801"/>
    </source>
</evidence>
<keyword evidence="4 14" id="KW-0645">Protease</keyword>
<keyword evidence="9 14" id="KW-0482">Metalloprotease</keyword>
<sequence length="500" mass="57048">MTSVWSCVVFATFVCLGSATVGLSSVESNPLFVGLDEKARNDLEYVHRRLQEFGHQEDSATGYGNEGEALESSGTSKRPRTIPEINRPYSDYLYQGDITLTPDQVDQLLSSRSKRQAINVHNPGLTRWPTDAHGSIAFYMVDLDSRVQNLVRKAFQFWENHTCVKFQENGRGRPIIRVQNAGENGPCNSNVGELNPRDYAEQVINLGWRCWDYGTISHEIGHALGFWHEHGRVDRDQYITIRSSNVYGGENNYKINFRVHNASENDNQGIPYDYGSIMQYDGFALDNRLSVMDPTRGNELFKETMGQMIQPSFLDLKMMNKLYQCEYKCQGRNTACHNGGFMNPKNCNECICPWGFSAKDCWERDPGQNATQHCGAHFWANSVPQILEANVETPGVVERHDLHDYCHWHIRAPSGQRVLIRIEELSSHTANNRWYSSDKACVTNNVEFKMKKDFSKTGYRFCIRDNNDPLPQQLISEGDMVVVSAYARGIQHFKISYQAF</sequence>
<dbReference type="SUPFAM" id="SSF55486">
    <property type="entry name" value="Metalloproteases ('zincins'), catalytic domain"/>
    <property type="match status" value="1"/>
</dbReference>
<evidence type="ECO:0000259" key="18">
    <source>
        <dbReference type="PROSITE" id="PS51864"/>
    </source>
</evidence>
<dbReference type="InterPro" id="IPR001506">
    <property type="entry name" value="Peptidase_M12A"/>
</dbReference>
<feature type="active site" evidence="14">
    <location>
        <position position="219"/>
    </location>
</feature>
<dbReference type="InterPro" id="IPR006026">
    <property type="entry name" value="Peptidase_Metallo"/>
</dbReference>
<feature type="chain" id="PRO_5041490713" description="Zinc metalloproteinase" evidence="12 15">
    <location>
        <begin position="20"/>
        <end position="500"/>
    </location>
</feature>
<evidence type="ECO:0000256" key="6">
    <source>
        <dbReference type="ARBA" id="ARBA00022729"/>
    </source>
</evidence>
<organism evidence="19 20">
    <name type="scientific">Steinernema hermaphroditum</name>
    <dbReference type="NCBI Taxonomy" id="289476"/>
    <lineage>
        <taxon>Eukaryota</taxon>
        <taxon>Metazoa</taxon>
        <taxon>Ecdysozoa</taxon>
        <taxon>Nematoda</taxon>
        <taxon>Chromadorea</taxon>
        <taxon>Rhabditida</taxon>
        <taxon>Tylenchina</taxon>
        <taxon>Panagrolaimomorpha</taxon>
        <taxon>Strongyloidoidea</taxon>
        <taxon>Steinernematidae</taxon>
        <taxon>Steinernema</taxon>
    </lineage>
</organism>
<evidence type="ECO:0000256" key="8">
    <source>
        <dbReference type="ARBA" id="ARBA00022833"/>
    </source>
</evidence>
<evidence type="ECO:0000259" key="17">
    <source>
        <dbReference type="PROSITE" id="PS01180"/>
    </source>
</evidence>
<dbReference type="SMART" id="SM00042">
    <property type="entry name" value="CUB"/>
    <property type="match status" value="1"/>
</dbReference>
<feature type="region of interest" description="Disordered" evidence="16">
    <location>
        <begin position="56"/>
        <end position="84"/>
    </location>
</feature>
<feature type="domain" description="Peptidase M12A" evidence="18">
    <location>
        <begin position="116"/>
        <end position="326"/>
    </location>
</feature>
<evidence type="ECO:0000313" key="20">
    <source>
        <dbReference type="Proteomes" id="UP001175271"/>
    </source>
</evidence>
<keyword evidence="7 14" id="KW-0378">Hydrolase</keyword>
<dbReference type="EMBL" id="JAUCMV010000003">
    <property type="protein sequence ID" value="KAK0409236.1"/>
    <property type="molecule type" value="Genomic_DNA"/>
</dbReference>
<feature type="binding site" evidence="14">
    <location>
        <position position="222"/>
    </location>
    <ligand>
        <name>Zn(2+)</name>
        <dbReference type="ChEBI" id="CHEBI:29105"/>
        <note>catalytic</note>
    </ligand>
</feature>
<comment type="caution">
    <text evidence="13">Lacks conserved residue(s) required for the propagation of feature annotation.</text>
</comment>
<evidence type="ECO:0000256" key="4">
    <source>
        <dbReference type="ARBA" id="ARBA00022670"/>
    </source>
</evidence>
<evidence type="ECO:0000256" key="11">
    <source>
        <dbReference type="ARBA" id="ARBA00023180"/>
    </source>
</evidence>
<dbReference type="GO" id="GO:0004222">
    <property type="term" value="F:metalloendopeptidase activity"/>
    <property type="evidence" value="ECO:0007669"/>
    <property type="project" value="UniProtKB-UniRule"/>
</dbReference>
<dbReference type="InterPro" id="IPR034035">
    <property type="entry name" value="Astacin-like_dom"/>
</dbReference>
<keyword evidence="3" id="KW-0245">EGF-like domain</keyword>
<dbReference type="PANTHER" id="PTHR10127:SF862">
    <property type="entry name" value="ZINC METALLOPROTEINASE NAS-27"/>
    <property type="match status" value="1"/>
</dbReference>
<dbReference type="GO" id="GO:0008270">
    <property type="term" value="F:zinc ion binding"/>
    <property type="evidence" value="ECO:0007669"/>
    <property type="project" value="UniProtKB-UniRule"/>
</dbReference>
<gene>
    <name evidence="19" type="ORF">QR680_004425</name>
</gene>
<keyword evidence="6 12" id="KW-0732">Signal</keyword>
<evidence type="ECO:0000256" key="15">
    <source>
        <dbReference type="RuleBase" id="RU361183"/>
    </source>
</evidence>
<proteinExistence type="predicted"/>
<protein>
    <recommendedName>
        <fullName evidence="12">Zinc metalloproteinase</fullName>
    </recommendedName>
</protein>
<keyword evidence="2 12" id="KW-0964">Secreted</keyword>